<accession>A0ABV2PG62</accession>
<proteinExistence type="inferred from homology"/>
<dbReference type="InterPro" id="IPR036291">
    <property type="entry name" value="NAD(P)-bd_dom_sf"/>
</dbReference>
<dbReference type="PANTHER" id="PTHR43477">
    <property type="entry name" value="DIHYDROANTICAPSIN 7-DEHYDROGENASE"/>
    <property type="match status" value="1"/>
</dbReference>
<evidence type="ECO:0000256" key="2">
    <source>
        <dbReference type="ARBA" id="ARBA00023002"/>
    </source>
</evidence>
<evidence type="ECO:0000313" key="4">
    <source>
        <dbReference type="Proteomes" id="UP001549363"/>
    </source>
</evidence>
<dbReference type="PROSITE" id="PS00061">
    <property type="entry name" value="ADH_SHORT"/>
    <property type="match status" value="1"/>
</dbReference>
<dbReference type="CDD" id="cd05233">
    <property type="entry name" value="SDR_c"/>
    <property type="match status" value="1"/>
</dbReference>
<sequence length="246" mass="26294">MKMRRLDNKIAIITGGASGMGAAMAELFSKEGATVIAADINAENLAKISELENVEGMKLDVSSDENWAQVTKAVVDKYGRIDILINNAGIAGKKMPEDITDQDWALMHKINSFGPFLGIKHVSKYMKEAGKGSIVNTSSYTAIIGSGFNEYSASKGSLRAIARAAAAEYGQFNIRVNTVFPGVIETPMTANIGQFKEAMDMLIRATPMGRLGQPDEVAKAILFLASDEASYITGGELVIDGGYSAR</sequence>
<dbReference type="Gene3D" id="3.40.50.720">
    <property type="entry name" value="NAD(P)-binding Rossmann-like Domain"/>
    <property type="match status" value="1"/>
</dbReference>
<reference evidence="3 4" key="1">
    <citation type="submission" date="2024-06" db="EMBL/GenBank/DDBJ databases">
        <title>Sorghum-associated microbial communities from plants grown in Nebraska, USA.</title>
        <authorList>
            <person name="Schachtman D."/>
        </authorList>
    </citation>
    <scope>NUCLEOTIDE SEQUENCE [LARGE SCALE GENOMIC DNA]</scope>
    <source>
        <strain evidence="3 4">736</strain>
    </source>
</reference>
<comment type="caution">
    <text evidence="3">The sequence shown here is derived from an EMBL/GenBank/DDBJ whole genome shotgun (WGS) entry which is preliminary data.</text>
</comment>
<dbReference type="SUPFAM" id="SSF51735">
    <property type="entry name" value="NAD(P)-binding Rossmann-fold domains"/>
    <property type="match status" value="1"/>
</dbReference>
<gene>
    <name evidence="3" type="ORF">ABIA69_001055</name>
</gene>
<dbReference type="InterPro" id="IPR020904">
    <property type="entry name" value="Sc_DH/Rdtase_CS"/>
</dbReference>
<dbReference type="EMBL" id="JBEPSB010000003">
    <property type="protein sequence ID" value="MET4559912.1"/>
    <property type="molecule type" value="Genomic_DNA"/>
</dbReference>
<dbReference type="InterPro" id="IPR002347">
    <property type="entry name" value="SDR_fam"/>
</dbReference>
<evidence type="ECO:0000313" key="3">
    <source>
        <dbReference type="EMBL" id="MET4559912.1"/>
    </source>
</evidence>
<protein>
    <submittedName>
        <fullName evidence="3">NAD(P)-dependent dehydrogenase (Short-subunit alcohol dehydrogenase family)</fullName>
    </submittedName>
</protein>
<comment type="similarity">
    <text evidence="1">Belongs to the short-chain dehydrogenases/reductases (SDR) family.</text>
</comment>
<dbReference type="NCBIfam" id="NF005559">
    <property type="entry name" value="PRK07231.1"/>
    <property type="match status" value="1"/>
</dbReference>
<evidence type="ECO:0000256" key="1">
    <source>
        <dbReference type="ARBA" id="ARBA00006484"/>
    </source>
</evidence>
<dbReference type="PRINTS" id="PR00081">
    <property type="entry name" value="GDHRDH"/>
</dbReference>
<keyword evidence="4" id="KW-1185">Reference proteome</keyword>
<organism evidence="3 4">
    <name type="scientific">Lysinibacillus parviboronicapiens</name>
    <dbReference type="NCBI Taxonomy" id="436516"/>
    <lineage>
        <taxon>Bacteria</taxon>
        <taxon>Bacillati</taxon>
        <taxon>Bacillota</taxon>
        <taxon>Bacilli</taxon>
        <taxon>Bacillales</taxon>
        <taxon>Bacillaceae</taxon>
        <taxon>Lysinibacillus</taxon>
    </lineage>
</organism>
<dbReference type="InterPro" id="IPR051122">
    <property type="entry name" value="SDR_DHRS6-like"/>
</dbReference>
<keyword evidence="2" id="KW-0560">Oxidoreductase</keyword>
<dbReference type="PANTHER" id="PTHR43477:SF1">
    <property type="entry name" value="DIHYDROANTICAPSIN 7-DEHYDROGENASE"/>
    <property type="match status" value="1"/>
</dbReference>
<dbReference type="PRINTS" id="PR00080">
    <property type="entry name" value="SDRFAMILY"/>
</dbReference>
<dbReference type="Proteomes" id="UP001549363">
    <property type="component" value="Unassembled WGS sequence"/>
</dbReference>
<name>A0ABV2PG62_9BACI</name>
<dbReference type="Pfam" id="PF13561">
    <property type="entry name" value="adh_short_C2"/>
    <property type="match status" value="1"/>
</dbReference>